<dbReference type="PATRIC" id="fig|1125717.3.peg.1887"/>
<dbReference type="PANTHER" id="PTHR37813:SF1">
    <property type="entry name" value="FELS-2 PROPHAGE PROTEIN"/>
    <property type="match status" value="1"/>
</dbReference>
<sequence length="670" mass="68070">MADKTAILSIRILGDASKAVSEFDTAGGAAEGLGARLGGLPWAAIGTAAAGAAVAAGKALYDIGETFDGVADTIRIGTGATGDALDGLVDVAKNVGTQVPAQFDDIAPVVADLNTRLGLSGDTLQTVASQYLEAGRILGQDVDINATSAAFSAFHIEGDAVVGAMDTLFQVSQATGVGMNDLAGGVQTNALAMQELGFTFEDSVSLFGSLDKAGVDASSTLKAMQKGMLNLAQPGEDTAAAFRRVTGELQGYIDAGDTGAALDIAGKVFGTKGAAQMVQALQDGTLNMNNLFEATGATSDTILGVGEETMDAAEKWEILKNKALVALEPIGSALFDGVGKALDWVMGLLEGFNLDSLSGAGEFISTISDGFAAFADGVQTYLTPFIETVAPLVADAFKLIGTYLGDLFTLFGEVFGFIGSLLSGDWEAAWEHVTGIVDAAVKLIGDLLSGMWTLIVDLLSGLWDRITGIFQSGVDLVTGIWGTAWDWITTAVSNAIGAALGFVSDLPGNIVSALGDLGHLLLDAGAAIIQGLIDGITGAIGGAISAVIDGISGLVDSVLGFLGIHSPSRVFRDIGANTGRGLVLGIDDMAPKVADAWTDLMDVPGGPTLTARLDPASARAAQTAHAAALEHPAPTVNITIQGALDPVAVAQQIRGILGRADTLLAGATTV</sequence>
<gene>
    <name evidence="3" type="ORF">HMPREF1317_0289</name>
</gene>
<dbReference type="OrthoDB" id="177147at2"/>
<dbReference type="PANTHER" id="PTHR37813">
    <property type="entry name" value="FELS-2 PROPHAGE PROTEIN"/>
    <property type="match status" value="1"/>
</dbReference>
<organism evidence="3 4">
    <name type="scientific">Schaalia georgiae F0490</name>
    <dbReference type="NCBI Taxonomy" id="1125717"/>
    <lineage>
        <taxon>Bacteria</taxon>
        <taxon>Bacillati</taxon>
        <taxon>Actinomycetota</taxon>
        <taxon>Actinomycetes</taxon>
        <taxon>Actinomycetales</taxon>
        <taxon>Actinomycetaceae</taxon>
        <taxon>Schaalia</taxon>
    </lineage>
</organism>
<protein>
    <recommendedName>
        <fullName evidence="2">Phage tail tape measure protein domain-containing protein</fullName>
    </recommendedName>
</protein>
<dbReference type="AlphaFoldDB" id="J1GS44"/>
<dbReference type="InterPro" id="IPR010090">
    <property type="entry name" value="Phage_tape_meas"/>
</dbReference>
<evidence type="ECO:0000313" key="4">
    <source>
        <dbReference type="Proteomes" id="UP000004578"/>
    </source>
</evidence>
<comment type="caution">
    <text evidence="3">The sequence shown here is derived from an EMBL/GenBank/DDBJ whole genome shotgun (WGS) entry which is preliminary data.</text>
</comment>
<keyword evidence="4" id="KW-1185">Reference proteome</keyword>
<name>J1GS44_9ACTO</name>
<evidence type="ECO:0000313" key="3">
    <source>
        <dbReference type="EMBL" id="EJF35805.1"/>
    </source>
</evidence>
<dbReference type="Pfam" id="PF10145">
    <property type="entry name" value="PhageMin_Tail"/>
    <property type="match status" value="1"/>
</dbReference>
<dbReference type="EMBL" id="AKFS01000299">
    <property type="protein sequence ID" value="EJF35805.1"/>
    <property type="molecule type" value="Genomic_DNA"/>
</dbReference>
<reference evidence="3 4" key="1">
    <citation type="submission" date="2012-05" db="EMBL/GenBank/DDBJ databases">
        <authorList>
            <person name="Harkins D.M."/>
            <person name="Madupu R."/>
            <person name="Durkin A.S."/>
            <person name="Torralba M."/>
            <person name="Methe B."/>
            <person name="Sutton G.G."/>
            <person name="Nelson K.E."/>
        </authorList>
    </citation>
    <scope>NUCLEOTIDE SEQUENCE [LARGE SCALE GENOMIC DNA]</scope>
    <source>
        <strain evidence="3 4">F0490</strain>
    </source>
</reference>
<dbReference type="RefSeq" id="WP_005872585.1">
    <property type="nucleotide sequence ID" value="NZ_AKFS01000299.1"/>
</dbReference>
<keyword evidence="1" id="KW-1188">Viral release from host cell</keyword>
<evidence type="ECO:0000256" key="1">
    <source>
        <dbReference type="ARBA" id="ARBA00022612"/>
    </source>
</evidence>
<feature type="domain" description="Phage tail tape measure protein" evidence="2">
    <location>
        <begin position="91"/>
        <end position="290"/>
    </location>
</feature>
<dbReference type="Proteomes" id="UP000004578">
    <property type="component" value="Unassembled WGS sequence"/>
</dbReference>
<accession>J1GS44</accession>
<evidence type="ECO:0000259" key="2">
    <source>
        <dbReference type="Pfam" id="PF10145"/>
    </source>
</evidence>
<proteinExistence type="predicted"/>